<organism evidence="4 5">
    <name type="scientific">Halohasta litchfieldiae</name>
    <dbReference type="NCBI Taxonomy" id="1073996"/>
    <lineage>
        <taxon>Archaea</taxon>
        <taxon>Methanobacteriati</taxon>
        <taxon>Methanobacteriota</taxon>
        <taxon>Stenosarchaea group</taxon>
        <taxon>Halobacteria</taxon>
        <taxon>Halobacteriales</taxon>
        <taxon>Haloferacaceae</taxon>
        <taxon>Halohasta</taxon>
    </lineage>
</organism>
<dbReference type="AlphaFoldDB" id="A0A1H6QZ93"/>
<dbReference type="InterPro" id="IPR016163">
    <property type="entry name" value="Ald_DH_C"/>
</dbReference>
<dbReference type="InterPro" id="IPR016161">
    <property type="entry name" value="Ald_DH/histidinol_DH"/>
</dbReference>
<name>A0A1H6QZ93_9EURY</name>
<proteinExistence type="inferred from homology"/>
<dbReference type="InterPro" id="IPR051020">
    <property type="entry name" value="ALDH-related_metabolic_enz"/>
</dbReference>
<dbReference type="PANTHER" id="PTHR42991">
    <property type="entry name" value="ALDEHYDE DEHYDROGENASE"/>
    <property type="match status" value="1"/>
</dbReference>
<dbReference type="InterPro" id="IPR016160">
    <property type="entry name" value="Ald_DH_CS_CYS"/>
</dbReference>
<dbReference type="CDD" id="cd07078">
    <property type="entry name" value="ALDH"/>
    <property type="match status" value="1"/>
</dbReference>
<dbReference type="Pfam" id="PF00171">
    <property type="entry name" value="Aldedh"/>
    <property type="match status" value="1"/>
</dbReference>
<protein>
    <submittedName>
        <fullName evidence="4">Glyceraldehyde-3-phosphate dehydrogenase [NAD(P)+]</fullName>
    </submittedName>
</protein>
<dbReference type="SUPFAM" id="SSF53720">
    <property type="entry name" value="ALDH-like"/>
    <property type="match status" value="1"/>
</dbReference>
<evidence type="ECO:0000313" key="5">
    <source>
        <dbReference type="Proteomes" id="UP000198888"/>
    </source>
</evidence>
<evidence type="ECO:0000313" key="4">
    <source>
        <dbReference type="EMBL" id="SEI49108.1"/>
    </source>
</evidence>
<evidence type="ECO:0000256" key="1">
    <source>
        <dbReference type="ARBA" id="ARBA00009986"/>
    </source>
</evidence>
<dbReference type="Gene3D" id="3.40.605.10">
    <property type="entry name" value="Aldehyde Dehydrogenase, Chain A, domain 1"/>
    <property type="match status" value="1"/>
</dbReference>
<reference evidence="4 5" key="1">
    <citation type="submission" date="2016-10" db="EMBL/GenBank/DDBJ databases">
        <authorList>
            <person name="de Groot N.N."/>
        </authorList>
    </citation>
    <scope>NUCLEOTIDE SEQUENCE [LARGE SCALE GENOMIC DNA]</scope>
    <source>
        <strain evidence="4 5">DSM 22187</strain>
    </source>
</reference>
<comment type="similarity">
    <text evidence="1">Belongs to the aldehyde dehydrogenase family.</text>
</comment>
<feature type="domain" description="Aldehyde dehydrogenase" evidence="3">
    <location>
        <begin position="20"/>
        <end position="427"/>
    </location>
</feature>
<dbReference type="Gene3D" id="3.40.309.10">
    <property type="entry name" value="Aldehyde Dehydrogenase, Chain A, domain 2"/>
    <property type="match status" value="1"/>
</dbReference>
<dbReference type="OrthoDB" id="6342at2157"/>
<sequence length="463" mass="48314">MQSLRAIQLYIGGDWCDGPETIEVRDLAAGGVLAHVDAAGSQQAEAALAAAEGAQTPLRETTPVERADWLAAIADGLDARAEELTDVIVREAGKPISAACDAPENAARRFRRAAAEARDLPQRYGEYREGSTSGHEGWNAIVKPEPIGTVLCLSPYNYPLQTAILQVAPALAAGNSVILNPSSKTPVTAAILTDVIQSTVDLPDGAFNFVPGKSSEIGDTLAGDDRVDTIAMTDFAAAGDHVARQSKIVNLVMKLGGNAPALVFPDANLSDAADACSAGSLKFGGQRCSAVSRVLAHELVHDEIVERIELTMESWVVGDPFAESTDFGPLIDADHAKEVDKLVDEAVDAGAELVCGGQRDGAFYEPTLLANVPQDARIISEEQFGPVAAVTTFADEDEAIELANASDLALDASVFTSDHNRALRLATGSTPVGSGSMARPLTESAIFPPAATTLRGSTATVST</sequence>
<dbReference type="InterPro" id="IPR015590">
    <property type="entry name" value="Aldehyde_DH_dom"/>
</dbReference>
<keyword evidence="5" id="KW-1185">Reference proteome</keyword>
<dbReference type="GO" id="GO:0008911">
    <property type="term" value="F:lactaldehyde dehydrogenase (NAD+) activity"/>
    <property type="evidence" value="ECO:0007669"/>
    <property type="project" value="TreeGrafter"/>
</dbReference>
<dbReference type="PANTHER" id="PTHR42991:SF1">
    <property type="entry name" value="ALDEHYDE DEHYDROGENASE"/>
    <property type="match status" value="1"/>
</dbReference>
<accession>A0A1H6QZ93</accession>
<evidence type="ECO:0000259" key="3">
    <source>
        <dbReference type="Pfam" id="PF00171"/>
    </source>
</evidence>
<gene>
    <name evidence="4" type="ORF">SAMN05444271_101190</name>
</gene>
<dbReference type="Proteomes" id="UP000198888">
    <property type="component" value="Unassembled WGS sequence"/>
</dbReference>
<dbReference type="EMBL" id="FNYR01000001">
    <property type="protein sequence ID" value="SEI49108.1"/>
    <property type="molecule type" value="Genomic_DNA"/>
</dbReference>
<dbReference type="STRING" id="1073996.SAMN05444271_101190"/>
<dbReference type="InterPro" id="IPR016162">
    <property type="entry name" value="Ald_DH_N"/>
</dbReference>
<dbReference type="KEGG" id="hae:halTADL_1775"/>
<keyword evidence="2" id="KW-0560">Oxidoreductase</keyword>
<dbReference type="PROSITE" id="PS00070">
    <property type="entry name" value="ALDEHYDE_DEHYDR_CYS"/>
    <property type="match status" value="1"/>
</dbReference>
<evidence type="ECO:0000256" key="2">
    <source>
        <dbReference type="ARBA" id="ARBA00023002"/>
    </source>
</evidence>
<accession>A0A2H4Q2K2</accession>